<protein>
    <recommendedName>
        <fullName evidence="4">NADH dehydrogenase subunit 6</fullName>
    </recommendedName>
</protein>
<feature type="transmembrane region" description="Helical" evidence="1">
    <location>
        <begin position="72"/>
        <end position="90"/>
    </location>
</feature>
<dbReference type="RefSeq" id="WP_160547022.1">
    <property type="nucleotide sequence ID" value="NZ_JBHLUU010000122.1"/>
</dbReference>
<accession>A0ABV6KVW2</accession>
<gene>
    <name evidence="2" type="ORF">ACFFHF_19985</name>
</gene>
<proteinExistence type="predicted"/>
<name>A0ABV6KVW2_9BACI</name>
<dbReference type="Proteomes" id="UP001589738">
    <property type="component" value="Unassembled WGS sequence"/>
</dbReference>
<organism evidence="2 3">
    <name type="scientific">Robertmurraya beringensis</name>
    <dbReference type="NCBI Taxonomy" id="641660"/>
    <lineage>
        <taxon>Bacteria</taxon>
        <taxon>Bacillati</taxon>
        <taxon>Bacillota</taxon>
        <taxon>Bacilli</taxon>
        <taxon>Bacillales</taxon>
        <taxon>Bacillaceae</taxon>
        <taxon>Robertmurraya</taxon>
    </lineage>
</organism>
<sequence>MGKILNTWSFFMVLLSGGLVFVLSTNILTSYFIQWVGVHPLKMIYYFTMIVFFVGIIGFSGVTNWKGAIRSVITVGLAAFIIVFLAYIIYVGNLPE</sequence>
<keyword evidence="1" id="KW-0812">Transmembrane</keyword>
<evidence type="ECO:0000313" key="2">
    <source>
        <dbReference type="EMBL" id="MFC0477473.1"/>
    </source>
</evidence>
<reference evidence="2 3" key="1">
    <citation type="submission" date="2024-09" db="EMBL/GenBank/DDBJ databases">
        <authorList>
            <person name="Sun Q."/>
            <person name="Mori K."/>
        </authorList>
    </citation>
    <scope>NUCLEOTIDE SEQUENCE [LARGE SCALE GENOMIC DNA]</scope>
    <source>
        <strain evidence="2 3">CGMCC 1.9126</strain>
    </source>
</reference>
<dbReference type="EMBL" id="JBHLUU010000122">
    <property type="protein sequence ID" value="MFC0477473.1"/>
    <property type="molecule type" value="Genomic_DNA"/>
</dbReference>
<comment type="caution">
    <text evidence="2">The sequence shown here is derived from an EMBL/GenBank/DDBJ whole genome shotgun (WGS) entry which is preliminary data.</text>
</comment>
<evidence type="ECO:0000256" key="1">
    <source>
        <dbReference type="SAM" id="Phobius"/>
    </source>
</evidence>
<evidence type="ECO:0000313" key="3">
    <source>
        <dbReference type="Proteomes" id="UP001589738"/>
    </source>
</evidence>
<evidence type="ECO:0008006" key="4">
    <source>
        <dbReference type="Google" id="ProtNLM"/>
    </source>
</evidence>
<keyword evidence="1" id="KW-0472">Membrane</keyword>
<keyword evidence="1" id="KW-1133">Transmembrane helix</keyword>
<keyword evidence="3" id="KW-1185">Reference proteome</keyword>
<feature type="transmembrane region" description="Helical" evidence="1">
    <location>
        <begin position="7"/>
        <end position="32"/>
    </location>
</feature>
<feature type="transmembrane region" description="Helical" evidence="1">
    <location>
        <begin position="44"/>
        <end position="65"/>
    </location>
</feature>